<keyword evidence="3" id="KW-1185">Reference proteome</keyword>
<sequence>MTSTNVINKIIAIRKQKRISMYAMAELLGVSQSSYFAFEKKGTLSIDRLYEISKVLEIPIYELLGLGLPPSDEINRLREENKLLKQSLNTINYLIQDLEDIETINESRNEERIPLRNYLGHLVE</sequence>
<dbReference type="RefSeq" id="WP_340236964.1">
    <property type="nucleotide sequence ID" value="NZ_JBBEWC010000007.1"/>
</dbReference>
<accession>A0ABW5J5U3</accession>
<proteinExistence type="predicted"/>
<dbReference type="InterPro" id="IPR010982">
    <property type="entry name" value="Lambda_DNA-bd_dom_sf"/>
</dbReference>
<organism evidence="2 3">
    <name type="scientific">Emticicia soli</name>
    <dbReference type="NCBI Taxonomy" id="2027878"/>
    <lineage>
        <taxon>Bacteria</taxon>
        <taxon>Pseudomonadati</taxon>
        <taxon>Bacteroidota</taxon>
        <taxon>Cytophagia</taxon>
        <taxon>Cytophagales</taxon>
        <taxon>Leadbetterellaceae</taxon>
        <taxon>Emticicia</taxon>
    </lineage>
</organism>
<dbReference type="CDD" id="cd00093">
    <property type="entry name" value="HTH_XRE"/>
    <property type="match status" value="1"/>
</dbReference>
<reference evidence="3" key="1">
    <citation type="journal article" date="2019" name="Int. J. Syst. Evol. Microbiol.">
        <title>The Global Catalogue of Microorganisms (GCM) 10K type strain sequencing project: providing services to taxonomists for standard genome sequencing and annotation.</title>
        <authorList>
            <consortium name="The Broad Institute Genomics Platform"/>
            <consortium name="The Broad Institute Genome Sequencing Center for Infectious Disease"/>
            <person name="Wu L."/>
            <person name="Ma J."/>
        </authorList>
    </citation>
    <scope>NUCLEOTIDE SEQUENCE [LARGE SCALE GENOMIC DNA]</scope>
    <source>
        <strain evidence="3">KCTC 52344</strain>
    </source>
</reference>
<gene>
    <name evidence="2" type="ORF">ACFSR2_10840</name>
</gene>
<dbReference type="Proteomes" id="UP001597510">
    <property type="component" value="Unassembled WGS sequence"/>
</dbReference>
<dbReference type="PROSITE" id="PS50943">
    <property type="entry name" value="HTH_CROC1"/>
    <property type="match status" value="1"/>
</dbReference>
<evidence type="ECO:0000313" key="2">
    <source>
        <dbReference type="EMBL" id="MFD2521384.1"/>
    </source>
</evidence>
<name>A0ABW5J5U3_9BACT</name>
<dbReference type="SMART" id="SM00530">
    <property type="entry name" value="HTH_XRE"/>
    <property type="match status" value="1"/>
</dbReference>
<feature type="domain" description="HTH cro/C1-type" evidence="1">
    <location>
        <begin position="10"/>
        <end position="63"/>
    </location>
</feature>
<dbReference type="InterPro" id="IPR001387">
    <property type="entry name" value="Cro/C1-type_HTH"/>
</dbReference>
<dbReference type="SUPFAM" id="SSF47413">
    <property type="entry name" value="lambda repressor-like DNA-binding domains"/>
    <property type="match status" value="1"/>
</dbReference>
<comment type="caution">
    <text evidence="2">The sequence shown here is derived from an EMBL/GenBank/DDBJ whole genome shotgun (WGS) entry which is preliminary data.</text>
</comment>
<dbReference type="Pfam" id="PF01381">
    <property type="entry name" value="HTH_3"/>
    <property type="match status" value="1"/>
</dbReference>
<protein>
    <submittedName>
        <fullName evidence="2">Helix-turn-helix transcriptional regulator</fullName>
    </submittedName>
</protein>
<dbReference type="Gene3D" id="1.10.260.40">
    <property type="entry name" value="lambda repressor-like DNA-binding domains"/>
    <property type="match status" value="1"/>
</dbReference>
<evidence type="ECO:0000259" key="1">
    <source>
        <dbReference type="PROSITE" id="PS50943"/>
    </source>
</evidence>
<evidence type="ECO:0000313" key="3">
    <source>
        <dbReference type="Proteomes" id="UP001597510"/>
    </source>
</evidence>
<dbReference type="EMBL" id="JBHULC010000009">
    <property type="protein sequence ID" value="MFD2521384.1"/>
    <property type="molecule type" value="Genomic_DNA"/>
</dbReference>